<protein>
    <submittedName>
        <fullName evidence="1">Uncharacterized protein</fullName>
    </submittedName>
</protein>
<evidence type="ECO:0000313" key="2">
    <source>
        <dbReference type="Proteomes" id="UP000092528"/>
    </source>
</evidence>
<dbReference type="AlphaFoldDB" id="A0A1B1NNN3"/>
<keyword evidence="2" id="KW-1185">Reference proteome</keyword>
<dbReference type="RefSeq" id="WP_065430264.1">
    <property type="nucleotide sequence ID" value="NZ_CP016307.1"/>
</dbReference>
<dbReference type="InterPro" id="IPR032370">
    <property type="entry name" value="FlgT_N"/>
</dbReference>
<gene>
    <name evidence="1" type="ORF">VSVS05_01086</name>
</gene>
<dbReference type="InterPro" id="IPR038180">
    <property type="entry name" value="FlgT_N_sf"/>
</dbReference>
<dbReference type="Gene3D" id="3.30.1660.40">
    <property type="entry name" value="FlgT, N-terminal domain"/>
    <property type="match status" value="1"/>
</dbReference>
<evidence type="ECO:0000313" key="1">
    <source>
        <dbReference type="EMBL" id="ANU36213.1"/>
    </source>
</evidence>
<dbReference type="KEGG" id="vsc:VSVS12_01508"/>
<dbReference type="Proteomes" id="UP000092528">
    <property type="component" value="Chromosome 1"/>
</dbReference>
<dbReference type="STRING" id="45658.VSVS12_01508"/>
<dbReference type="GeneID" id="96870919"/>
<dbReference type="EMBL" id="CP016414">
    <property type="protein sequence ID" value="ANU36213.1"/>
    <property type="molecule type" value="Genomic_DNA"/>
</dbReference>
<accession>A0A1B1NNN3</accession>
<reference evidence="1 2" key="1">
    <citation type="submission" date="2016-07" db="EMBL/GenBank/DDBJ databases">
        <title>Genome sequencing of Vibrio scophthalmi strain VS-05, an isolated from Paralichthys olivaceus.</title>
        <authorList>
            <person name="Han H.-J."/>
        </authorList>
    </citation>
    <scope>NUCLEOTIDE SEQUENCE [LARGE SCALE GENOMIC DNA]</scope>
    <source>
        <strain evidence="1 2">VS-05</strain>
    </source>
</reference>
<name>A0A1B1NNN3_9VIBR</name>
<organism evidence="1 2">
    <name type="scientific">Vibrio scophthalmi</name>
    <dbReference type="NCBI Taxonomy" id="45658"/>
    <lineage>
        <taxon>Bacteria</taxon>
        <taxon>Pseudomonadati</taxon>
        <taxon>Pseudomonadota</taxon>
        <taxon>Gammaproteobacteria</taxon>
        <taxon>Vibrionales</taxon>
        <taxon>Vibrionaceae</taxon>
        <taxon>Vibrio</taxon>
    </lineage>
</organism>
<dbReference type="PATRIC" id="fig|45658.6.peg.1463"/>
<sequence>MVWRILRTLTLSVAILCSGFHAAIAAADPMDDVFSMLGQGGTRSGVNALDGYYVVAMGTSNHSSESKGKEQARLDALRQLNEMINGVETSGSTEVSMEYVTVSDGVNEQEFSKERFVDVVSHAFKGNLSAVKMLKSGQYDGEHFVALVVTERDVAKVSALRSTTTDAVNSFASQTSTVTVAEFSGDASSSVEAKGLAPMKKGESVARELAVQDAIKNAVQQAQGVMISGKSGQFNEAVAMAISTKTQGYVSHYEILDEDIERGQYYVIVVADVNQGQLLNDANFYLDIFGHAQFSVSANNPDKKEWLTDELEKLGFAFNQEQSSATHTFKLEQSQRAVEDHKGSQGFETAVNIQLVDNASGAIILTVVNKPIKSRIYVEPASRAKQVSEHQAYKQISAKLGLEVIQSLATHAERGVVYPIYIKNANRNDVAIFKHVLENSTNGSVENWQWDKTEKTMMLNYRFSGSLSQAFDQGLDELYQTFKLEGKGRRPHLKSVDNQLANFEIR</sequence>
<proteinExistence type="predicted"/>
<dbReference type="Pfam" id="PF16548">
    <property type="entry name" value="FlgT_N"/>
    <property type="match status" value="1"/>
</dbReference>